<gene>
    <name evidence="4" type="ORF">IQ249_04515</name>
</gene>
<dbReference type="Pfam" id="PF03781">
    <property type="entry name" value="FGE-sulfatase"/>
    <property type="match status" value="1"/>
</dbReference>
<feature type="domain" description="PH" evidence="3">
    <location>
        <begin position="1"/>
        <end position="24"/>
    </location>
</feature>
<protein>
    <submittedName>
        <fullName evidence="4">Formylglycine-generating enzyme family protein</fullName>
    </submittedName>
</protein>
<dbReference type="PANTHER" id="PTHR23150:SF19">
    <property type="entry name" value="FORMYLGLYCINE-GENERATING ENZYME"/>
    <property type="match status" value="1"/>
</dbReference>
<dbReference type="EMBL" id="JADEWZ010000005">
    <property type="protein sequence ID" value="MBE9115157.1"/>
    <property type="molecule type" value="Genomic_DNA"/>
</dbReference>
<keyword evidence="2" id="KW-1133">Transmembrane helix</keyword>
<keyword evidence="2" id="KW-0812">Transmembrane</keyword>
<evidence type="ECO:0000256" key="1">
    <source>
        <dbReference type="SAM" id="MobiDB-lite"/>
    </source>
</evidence>
<dbReference type="GO" id="GO:0120147">
    <property type="term" value="F:formylglycine-generating oxidase activity"/>
    <property type="evidence" value="ECO:0007669"/>
    <property type="project" value="TreeGrafter"/>
</dbReference>
<dbReference type="InterPro" id="IPR001849">
    <property type="entry name" value="PH_domain"/>
</dbReference>
<dbReference type="AlphaFoldDB" id="A0A8J7B3L6"/>
<dbReference type="PROSITE" id="PS50003">
    <property type="entry name" value="PH_DOMAIN"/>
    <property type="match status" value="1"/>
</dbReference>
<dbReference type="SUPFAM" id="SSF56436">
    <property type="entry name" value="C-type lectin-like"/>
    <property type="match status" value="1"/>
</dbReference>
<dbReference type="PANTHER" id="PTHR23150">
    <property type="entry name" value="SULFATASE MODIFYING FACTOR 1, 2"/>
    <property type="match status" value="1"/>
</dbReference>
<dbReference type="Gene3D" id="3.90.1580.10">
    <property type="entry name" value="paralog of FGE (formylglycine-generating enzyme)"/>
    <property type="match status" value="1"/>
</dbReference>
<feature type="region of interest" description="Disordered" evidence="1">
    <location>
        <begin position="1"/>
        <end position="102"/>
    </location>
</feature>
<evidence type="ECO:0000313" key="4">
    <source>
        <dbReference type="EMBL" id="MBE9115157.1"/>
    </source>
</evidence>
<dbReference type="InterPro" id="IPR005532">
    <property type="entry name" value="SUMF_dom"/>
</dbReference>
<evidence type="ECO:0000256" key="2">
    <source>
        <dbReference type="SAM" id="Phobius"/>
    </source>
</evidence>
<reference evidence="4" key="1">
    <citation type="submission" date="2020-10" db="EMBL/GenBank/DDBJ databases">
        <authorList>
            <person name="Castelo-Branco R."/>
            <person name="Eusebio N."/>
            <person name="Adriana R."/>
            <person name="Vieira A."/>
            <person name="Brugerolle De Fraissinette N."/>
            <person name="Rezende De Castro R."/>
            <person name="Schneider M.P."/>
            <person name="Vasconcelos V."/>
            <person name="Leao P.N."/>
        </authorList>
    </citation>
    <scope>NUCLEOTIDE SEQUENCE</scope>
    <source>
        <strain evidence="4">LEGE 07157</strain>
    </source>
</reference>
<feature type="transmembrane region" description="Helical" evidence="2">
    <location>
        <begin position="109"/>
        <end position="130"/>
    </location>
</feature>
<feature type="compositionally biased region" description="Pro residues" evidence="1">
    <location>
        <begin position="31"/>
        <end position="41"/>
    </location>
</feature>
<dbReference type="Proteomes" id="UP000654482">
    <property type="component" value="Unassembled WGS sequence"/>
</dbReference>
<keyword evidence="2" id="KW-0472">Membrane</keyword>
<evidence type="ECO:0000313" key="5">
    <source>
        <dbReference type="Proteomes" id="UP000654482"/>
    </source>
</evidence>
<comment type="caution">
    <text evidence="4">The sequence shown here is derived from an EMBL/GenBank/DDBJ whole genome shotgun (WGS) entry which is preliminary data.</text>
</comment>
<dbReference type="InterPro" id="IPR051043">
    <property type="entry name" value="Sulfatase_Mod_Factor_Kinase"/>
</dbReference>
<dbReference type="InterPro" id="IPR042095">
    <property type="entry name" value="SUMF_sf"/>
</dbReference>
<keyword evidence="5" id="KW-1185">Reference proteome</keyword>
<dbReference type="InterPro" id="IPR016187">
    <property type="entry name" value="CTDL_fold"/>
</dbReference>
<name>A0A8J7B3L6_9CYAN</name>
<proteinExistence type="predicted"/>
<organism evidence="4 5">
    <name type="scientific">Lusitaniella coriacea LEGE 07157</name>
    <dbReference type="NCBI Taxonomy" id="945747"/>
    <lineage>
        <taxon>Bacteria</taxon>
        <taxon>Bacillati</taxon>
        <taxon>Cyanobacteriota</taxon>
        <taxon>Cyanophyceae</taxon>
        <taxon>Spirulinales</taxon>
        <taxon>Lusitaniellaceae</taxon>
        <taxon>Lusitaniella</taxon>
    </lineage>
</organism>
<sequence length="435" mass="48423">MALEAKDRPQSMQDWLRLLEAPRETVTPVETPSPPSPPPAPARTEPKERNAPPSETPKAVLPPNPTPTPKKAVSRKKITPKPVSPKPARTVQRNSPPQRVRGNVTRAKFLRWLGFGSAGIVITIVAGSLLSRESDTSPDVDTSPDIDFNDLPNLPDSASAFEFEAVTVNNKGEIVKRQSHQAKSFAEDLGSGVKLEMVAIPGGTFWMGSPEGEGFDSGKPQHEVSVTPFFIGKYEVTQEQWKAVAALPKIERDLEPDPSSFRGAKHPVERVSWYDTEEFCKRLSKQTGHEYRLPSEAEWEYACRAGTTTPFHFGATLTDQLANYDASEIYANEPKGEYRQQTTEVGSFPFNAFGVYDMHGNVWEWCADHWHDNYNGVPNDGTIWLSSNEDGARLLRGGSWDYYPRCCRSASRYWDYPGSRSYAIGFRVACVAART</sequence>
<evidence type="ECO:0000259" key="3">
    <source>
        <dbReference type="PROSITE" id="PS50003"/>
    </source>
</evidence>
<accession>A0A8J7B3L6</accession>